<dbReference type="PANTHER" id="PTHR33332">
    <property type="entry name" value="REVERSE TRANSCRIPTASE DOMAIN-CONTAINING PROTEIN"/>
    <property type="match status" value="1"/>
</dbReference>
<sequence>MEVQTAHFMGCEWDALKCVSGENQIIDGKFDRAKSYNKDDLAPALNNLKWGLITLHGAAKKFKIHESTLHDHLKGKHGSESKTLRKDLNVDKTKVVGAKNIKSSRTTTGPGKEDITSFSAVSTAGDKEPPPIVFQGNNVWDQWMGDKGLIKVQSITSSLMGIKQPTQLKMQPSTGIDEVPISLIKECLEKFAMCFLLSINKSMELGQFSSRLKTALIVPVLKKGGAKDIKNYRPITLLNFHHGYRNNYSTETAAIELVQLVNESLDKNKHVFGIFFDLTSAFDTLDISFLEIKLEKLGIRGKVLEWIISWMRNRQIRSHVTGIEDINNRQMCKNDIQARTTNVIFEGYNNEQVGQNDIQAIPSNVLFEDKNEMSIAREVYIEDTTKNRSQESTSSENNDLDENHENNN</sequence>
<dbReference type="Proteomes" id="UP000801492">
    <property type="component" value="Unassembled WGS sequence"/>
</dbReference>
<organism evidence="2 3">
    <name type="scientific">Ignelater luminosus</name>
    <name type="common">Cucubano</name>
    <name type="synonym">Pyrophorus luminosus</name>
    <dbReference type="NCBI Taxonomy" id="2038154"/>
    <lineage>
        <taxon>Eukaryota</taxon>
        <taxon>Metazoa</taxon>
        <taxon>Ecdysozoa</taxon>
        <taxon>Arthropoda</taxon>
        <taxon>Hexapoda</taxon>
        <taxon>Insecta</taxon>
        <taxon>Pterygota</taxon>
        <taxon>Neoptera</taxon>
        <taxon>Endopterygota</taxon>
        <taxon>Coleoptera</taxon>
        <taxon>Polyphaga</taxon>
        <taxon>Elateriformia</taxon>
        <taxon>Elateroidea</taxon>
        <taxon>Elateridae</taxon>
        <taxon>Agrypninae</taxon>
        <taxon>Pyrophorini</taxon>
        <taxon>Ignelater</taxon>
    </lineage>
</organism>
<evidence type="ECO:0000313" key="3">
    <source>
        <dbReference type="Proteomes" id="UP000801492"/>
    </source>
</evidence>
<accession>A0A8K0GJR0</accession>
<name>A0A8K0GJR0_IGNLU</name>
<gene>
    <name evidence="2" type="ORF">ILUMI_01947</name>
</gene>
<dbReference type="AlphaFoldDB" id="A0A8K0GJR0"/>
<evidence type="ECO:0000313" key="2">
    <source>
        <dbReference type="EMBL" id="KAF2904227.1"/>
    </source>
</evidence>
<comment type="caution">
    <text evidence="2">The sequence shown here is derived from an EMBL/GenBank/DDBJ whole genome shotgun (WGS) entry which is preliminary data.</text>
</comment>
<dbReference type="EMBL" id="VTPC01000815">
    <property type="protein sequence ID" value="KAF2904227.1"/>
    <property type="molecule type" value="Genomic_DNA"/>
</dbReference>
<dbReference type="OrthoDB" id="8197232at2759"/>
<evidence type="ECO:0000256" key="1">
    <source>
        <dbReference type="SAM" id="MobiDB-lite"/>
    </source>
</evidence>
<feature type="region of interest" description="Disordered" evidence="1">
    <location>
        <begin position="381"/>
        <end position="408"/>
    </location>
</feature>
<keyword evidence="3" id="KW-1185">Reference proteome</keyword>
<dbReference type="Gene3D" id="1.10.10.60">
    <property type="entry name" value="Homeodomain-like"/>
    <property type="match status" value="1"/>
</dbReference>
<proteinExistence type="predicted"/>
<evidence type="ECO:0008006" key="4">
    <source>
        <dbReference type="Google" id="ProtNLM"/>
    </source>
</evidence>
<reference evidence="2" key="1">
    <citation type="submission" date="2019-08" db="EMBL/GenBank/DDBJ databases">
        <title>The genome of the North American firefly Photinus pyralis.</title>
        <authorList>
            <consortium name="Photinus pyralis genome working group"/>
            <person name="Fallon T.R."/>
            <person name="Sander Lower S.E."/>
            <person name="Weng J.-K."/>
        </authorList>
    </citation>
    <scope>NUCLEOTIDE SEQUENCE</scope>
    <source>
        <strain evidence="2">TRF0915ILg1</strain>
        <tissue evidence="2">Whole body</tissue>
    </source>
</reference>
<protein>
    <recommendedName>
        <fullName evidence="4">Reverse transcriptase domain-containing protein</fullName>
    </recommendedName>
</protein>